<name>A0A5J4LL59_9ACTN</name>
<proteinExistence type="predicted"/>
<organism evidence="2 3">
    <name type="scientific">Streptomyces angustmyceticus</name>
    <dbReference type="NCBI Taxonomy" id="285578"/>
    <lineage>
        <taxon>Bacteria</taxon>
        <taxon>Bacillati</taxon>
        <taxon>Actinomycetota</taxon>
        <taxon>Actinomycetes</taxon>
        <taxon>Kitasatosporales</taxon>
        <taxon>Streptomycetaceae</taxon>
        <taxon>Streptomyces</taxon>
    </lineage>
</organism>
<comment type="caution">
    <text evidence="2">The sequence shown here is derived from an EMBL/GenBank/DDBJ whole genome shotgun (WGS) entry which is preliminary data.</text>
</comment>
<gene>
    <name evidence="2" type="ORF">San01_38550</name>
</gene>
<dbReference type="AlphaFoldDB" id="A0A5J4LL59"/>
<reference evidence="2 3" key="1">
    <citation type="submission" date="2019-10" db="EMBL/GenBank/DDBJ databases">
        <title>Whole genome shotgun sequence of Streptomyces angustmyceticus NBRC 3934.</title>
        <authorList>
            <person name="Hosoyama A."/>
            <person name="Ichikawa N."/>
            <person name="Kimura A."/>
            <person name="Kitahashi Y."/>
            <person name="Komaki H."/>
            <person name="Uohara A."/>
        </authorList>
    </citation>
    <scope>NUCLEOTIDE SEQUENCE [LARGE SCALE GENOMIC DNA]</scope>
    <source>
        <strain evidence="2 3">NBRC 3934</strain>
    </source>
</reference>
<accession>A0A5J4LL59</accession>
<evidence type="ECO:0000313" key="2">
    <source>
        <dbReference type="EMBL" id="GES31368.1"/>
    </source>
</evidence>
<evidence type="ECO:0000256" key="1">
    <source>
        <dbReference type="SAM" id="MobiDB-lite"/>
    </source>
</evidence>
<keyword evidence="3" id="KW-1185">Reference proteome</keyword>
<protein>
    <submittedName>
        <fullName evidence="2">Uncharacterized protein</fullName>
    </submittedName>
</protein>
<sequence length="172" mass="18237">MPFLRVTHRGVQQLFAALLGDLRGSCDGDGLFHARDNSRRHQGLRGGGRTPGASFSHVGRMGAPAGARVRAGPEERVATCVTGGEAARRQPAVHPGGAGHGGAVIRARHRAPALLVNERFAPGCSGQAPKRSQPSIRCKVRITPISPIAHIPDLSDIRHIHGESITRNGVRR</sequence>
<dbReference type="EMBL" id="BLAG01000010">
    <property type="protein sequence ID" value="GES31368.1"/>
    <property type="molecule type" value="Genomic_DNA"/>
</dbReference>
<evidence type="ECO:0000313" key="3">
    <source>
        <dbReference type="Proteomes" id="UP000325598"/>
    </source>
</evidence>
<feature type="region of interest" description="Disordered" evidence="1">
    <location>
        <begin position="38"/>
        <end position="57"/>
    </location>
</feature>
<dbReference type="Proteomes" id="UP000325598">
    <property type="component" value="Unassembled WGS sequence"/>
</dbReference>